<protein>
    <submittedName>
        <fullName evidence="1">Uncharacterized protein</fullName>
    </submittedName>
</protein>
<proteinExistence type="predicted"/>
<accession>A0ACC3MK88</accession>
<sequence length="453" mass="51156">MPRRKQSTTAPAEELMKPEQAPEDHQPRGTRRTRQNSAEEPTIQGPRIQELSSEDGQPRGTRRRRQDSTDGKSQAKEAAHAKGVEARGAKARKLGSPIDFMAKPQTVPAKQPTDKSRQGSKTAKARLVIKRALHLVQVHDYTVLRDGVHQPMFDWNAEWRRVATTEEHLNQYVKLKDYLSYDEMMLASLLGTSGPSFFINTGPRDNRAELNPEVPHQERGIMVGLVGARFAAKGQMDHALMLPPVADGPSPRRRQDHRMSKVFQEFFGHEKDDKRFNIPLYRARMQLSIETLLLESDDRAAQAGTTAYVHLVGLGLGVWAYAGEKQRVWYVEVVIQCLKDLDLKHVSTLEIAWIDVPTSTARKCEATGKGVGIRVLFNKRSPCAKLDTKELLIRSWAWDSNTLPGNEYWSGILEDSDDPAATCHSTIAELHNPYVNPFAHRIKVLQDRRRLSI</sequence>
<evidence type="ECO:0000313" key="2">
    <source>
        <dbReference type="Proteomes" id="UP001281147"/>
    </source>
</evidence>
<evidence type="ECO:0000313" key="1">
    <source>
        <dbReference type="EMBL" id="KAK3697469.1"/>
    </source>
</evidence>
<name>A0ACC3MK88_9PEZI</name>
<organism evidence="1 2">
    <name type="scientific">Vermiconidia calcicola</name>
    <dbReference type="NCBI Taxonomy" id="1690605"/>
    <lineage>
        <taxon>Eukaryota</taxon>
        <taxon>Fungi</taxon>
        <taxon>Dikarya</taxon>
        <taxon>Ascomycota</taxon>
        <taxon>Pezizomycotina</taxon>
        <taxon>Dothideomycetes</taxon>
        <taxon>Dothideomycetidae</taxon>
        <taxon>Mycosphaerellales</taxon>
        <taxon>Extremaceae</taxon>
        <taxon>Vermiconidia</taxon>
    </lineage>
</organism>
<gene>
    <name evidence="1" type="ORF">LTR37_017415</name>
</gene>
<reference evidence="1" key="1">
    <citation type="submission" date="2023-07" db="EMBL/GenBank/DDBJ databases">
        <title>Black Yeasts Isolated from many extreme environments.</title>
        <authorList>
            <person name="Coleine C."/>
            <person name="Stajich J.E."/>
            <person name="Selbmann L."/>
        </authorList>
    </citation>
    <scope>NUCLEOTIDE SEQUENCE</scope>
    <source>
        <strain evidence="1">CCFEE 5714</strain>
    </source>
</reference>
<comment type="caution">
    <text evidence="1">The sequence shown here is derived from an EMBL/GenBank/DDBJ whole genome shotgun (WGS) entry which is preliminary data.</text>
</comment>
<dbReference type="EMBL" id="JAUTXU010000225">
    <property type="protein sequence ID" value="KAK3697469.1"/>
    <property type="molecule type" value="Genomic_DNA"/>
</dbReference>
<dbReference type="Proteomes" id="UP001281147">
    <property type="component" value="Unassembled WGS sequence"/>
</dbReference>
<keyword evidence="2" id="KW-1185">Reference proteome</keyword>